<comment type="similarity">
    <text evidence="2 3">Belongs to the YPI1 family.</text>
</comment>
<comment type="subcellular location">
    <subcellularLocation>
        <location evidence="3">Nucleus</location>
    </subcellularLocation>
</comment>
<proteinExistence type="inferred from homology"/>
<dbReference type="Pfam" id="PF07491">
    <property type="entry name" value="PPI_Ypi1"/>
    <property type="match status" value="1"/>
</dbReference>
<evidence type="ECO:0000256" key="3">
    <source>
        <dbReference type="RuleBase" id="RU367162"/>
    </source>
</evidence>
<feature type="compositionally biased region" description="Basic and acidic residues" evidence="4">
    <location>
        <begin position="46"/>
        <end position="59"/>
    </location>
</feature>
<name>A0A2J6S3A0_HYAVF</name>
<dbReference type="InterPro" id="IPR011107">
    <property type="entry name" value="PPI_Ypi1"/>
</dbReference>
<dbReference type="PANTHER" id="PTHR20835:SF0">
    <property type="entry name" value="E3 UBIQUITIN-PROTEIN LIGASE PPP1R11"/>
    <property type="match status" value="1"/>
</dbReference>
<dbReference type="AlphaFoldDB" id="A0A2J6S3A0"/>
<feature type="region of interest" description="Disordered" evidence="4">
    <location>
        <begin position="1"/>
        <end position="164"/>
    </location>
</feature>
<dbReference type="Proteomes" id="UP000235786">
    <property type="component" value="Unassembled WGS sequence"/>
</dbReference>
<keyword evidence="6" id="KW-1185">Reference proteome</keyword>
<evidence type="ECO:0000256" key="4">
    <source>
        <dbReference type="SAM" id="MobiDB-lite"/>
    </source>
</evidence>
<reference evidence="5 6" key="1">
    <citation type="submission" date="2016-04" db="EMBL/GenBank/DDBJ databases">
        <title>A degradative enzymes factory behind the ericoid mycorrhizal symbiosis.</title>
        <authorList>
            <consortium name="DOE Joint Genome Institute"/>
            <person name="Martino E."/>
            <person name="Morin E."/>
            <person name="Grelet G."/>
            <person name="Kuo A."/>
            <person name="Kohler A."/>
            <person name="Daghino S."/>
            <person name="Barry K."/>
            <person name="Choi C."/>
            <person name="Cichocki N."/>
            <person name="Clum A."/>
            <person name="Copeland A."/>
            <person name="Hainaut M."/>
            <person name="Haridas S."/>
            <person name="Labutti K."/>
            <person name="Lindquist E."/>
            <person name="Lipzen A."/>
            <person name="Khouja H.-R."/>
            <person name="Murat C."/>
            <person name="Ohm R."/>
            <person name="Olson A."/>
            <person name="Spatafora J."/>
            <person name="Veneault-Fourrey C."/>
            <person name="Henrissat B."/>
            <person name="Grigoriev I."/>
            <person name="Martin F."/>
            <person name="Perotto S."/>
        </authorList>
    </citation>
    <scope>NUCLEOTIDE SEQUENCE [LARGE SCALE GENOMIC DNA]</scope>
    <source>
        <strain evidence="5 6">F</strain>
    </source>
</reference>
<protein>
    <recommendedName>
        <fullName evidence="3">Type 1 phosphatases regulator</fullName>
    </recommendedName>
</protein>
<dbReference type="GO" id="GO:0008157">
    <property type="term" value="F:protein phosphatase 1 binding"/>
    <property type="evidence" value="ECO:0007669"/>
    <property type="project" value="TreeGrafter"/>
</dbReference>
<dbReference type="PANTHER" id="PTHR20835">
    <property type="entry name" value="E3 UBIQUITIN-PROTEIN LIGASE PPP1R11-RELATED"/>
    <property type="match status" value="1"/>
</dbReference>
<organism evidence="5 6">
    <name type="scientific">Hyaloscypha variabilis (strain UAMH 11265 / GT02V1 / F)</name>
    <name type="common">Meliniomyces variabilis</name>
    <dbReference type="NCBI Taxonomy" id="1149755"/>
    <lineage>
        <taxon>Eukaryota</taxon>
        <taxon>Fungi</taxon>
        <taxon>Dikarya</taxon>
        <taxon>Ascomycota</taxon>
        <taxon>Pezizomycotina</taxon>
        <taxon>Leotiomycetes</taxon>
        <taxon>Helotiales</taxon>
        <taxon>Hyaloscyphaceae</taxon>
        <taxon>Hyaloscypha</taxon>
        <taxon>Hyaloscypha variabilis</taxon>
    </lineage>
</organism>
<keyword evidence="3" id="KW-0539">Nucleus</keyword>
<evidence type="ECO:0000313" key="6">
    <source>
        <dbReference type="Proteomes" id="UP000235786"/>
    </source>
</evidence>
<dbReference type="GO" id="GO:0004865">
    <property type="term" value="F:protein serine/threonine phosphatase inhibitor activity"/>
    <property type="evidence" value="ECO:0007669"/>
    <property type="project" value="UniProtKB-UniRule"/>
</dbReference>
<dbReference type="STRING" id="1149755.A0A2J6S3A0"/>
<comment type="function">
    <text evidence="1 3">Regulator of type 1 phosphatases which maintains protein phosphatase activity under strict control.</text>
</comment>
<evidence type="ECO:0000256" key="1">
    <source>
        <dbReference type="ARBA" id="ARBA00003401"/>
    </source>
</evidence>
<sequence length="164" mass="17098">MAAAARVPQGGGAGQTQMQNPAQGGASPAVTTQAPRQAVLHLRGATRQEEREEQVERRGISWAEDVVDNEGMGKKSSKVCCIYHAPKGIDESSDESSSDSSSDSDSGDDGSARPARRQGAGNGHGHNHNHNHDHGKGKGKARARSPNAYEKVPKPKGGGAKDKG</sequence>
<dbReference type="GO" id="GO:0005634">
    <property type="term" value="C:nucleus"/>
    <property type="evidence" value="ECO:0007669"/>
    <property type="project" value="UniProtKB-SubCell"/>
</dbReference>
<accession>A0A2J6S3A0</accession>
<dbReference type="OrthoDB" id="307488at2759"/>
<evidence type="ECO:0000313" key="5">
    <source>
        <dbReference type="EMBL" id="PMD45208.1"/>
    </source>
</evidence>
<gene>
    <name evidence="5" type="ORF">L207DRAFT_508119</name>
</gene>
<evidence type="ECO:0000256" key="2">
    <source>
        <dbReference type="ARBA" id="ARBA00005605"/>
    </source>
</evidence>
<dbReference type="EMBL" id="KZ613940">
    <property type="protein sequence ID" value="PMD45208.1"/>
    <property type="molecule type" value="Genomic_DNA"/>
</dbReference>